<evidence type="ECO:0000313" key="10">
    <source>
        <dbReference type="Proteomes" id="UP000245942"/>
    </source>
</evidence>
<keyword evidence="10" id="KW-1185">Reference proteome</keyword>
<comment type="catalytic activity">
    <reaction evidence="6 8">
        <text>hydrogencarbonate + H(+) = CO2 + H2O</text>
        <dbReference type="Rhea" id="RHEA:10748"/>
        <dbReference type="ChEBI" id="CHEBI:15377"/>
        <dbReference type="ChEBI" id="CHEBI:15378"/>
        <dbReference type="ChEBI" id="CHEBI:16526"/>
        <dbReference type="ChEBI" id="CHEBI:17544"/>
        <dbReference type="EC" id="4.2.1.1"/>
    </reaction>
</comment>
<comment type="similarity">
    <text evidence="1 8">Belongs to the beta-class carbonic anhydrase family.</text>
</comment>
<evidence type="ECO:0000256" key="1">
    <source>
        <dbReference type="ARBA" id="ARBA00006217"/>
    </source>
</evidence>
<comment type="cofactor">
    <cofactor evidence="7">
        <name>Zn(2+)</name>
        <dbReference type="ChEBI" id="CHEBI:29105"/>
    </cofactor>
    <text evidence="7">Binds 1 zinc ion per subunit.</text>
</comment>
<gene>
    <name evidence="9" type="ORF">BCV69DRAFT_296182</name>
</gene>
<dbReference type="SMART" id="SM00947">
    <property type="entry name" value="Pro_CA"/>
    <property type="match status" value="1"/>
</dbReference>
<dbReference type="GO" id="GO:0034599">
    <property type="term" value="P:cellular response to oxidative stress"/>
    <property type="evidence" value="ECO:0007669"/>
    <property type="project" value="TreeGrafter"/>
</dbReference>
<evidence type="ECO:0000256" key="4">
    <source>
        <dbReference type="ARBA" id="ARBA00022833"/>
    </source>
</evidence>
<dbReference type="EMBL" id="KZ819321">
    <property type="protein sequence ID" value="PWN23873.1"/>
    <property type="molecule type" value="Genomic_DNA"/>
</dbReference>
<dbReference type="RefSeq" id="XP_025351033.1">
    <property type="nucleotide sequence ID" value="XM_025493979.1"/>
</dbReference>
<dbReference type="PANTHER" id="PTHR11002:SF76">
    <property type="entry name" value="CARBONIC ANHYDRASE"/>
    <property type="match status" value="1"/>
</dbReference>
<evidence type="ECO:0000256" key="3">
    <source>
        <dbReference type="ARBA" id="ARBA00022723"/>
    </source>
</evidence>
<evidence type="ECO:0000256" key="2">
    <source>
        <dbReference type="ARBA" id="ARBA00012925"/>
    </source>
</evidence>
<dbReference type="InterPro" id="IPR001765">
    <property type="entry name" value="Carbonic_anhydrase"/>
</dbReference>
<dbReference type="InterPro" id="IPR036874">
    <property type="entry name" value="Carbonic_anhydrase_sf"/>
</dbReference>
<proteinExistence type="inferred from homology"/>
<organism evidence="9 10">
    <name type="scientific">Pseudomicrostroma glucosiphilum</name>
    <dbReference type="NCBI Taxonomy" id="1684307"/>
    <lineage>
        <taxon>Eukaryota</taxon>
        <taxon>Fungi</taxon>
        <taxon>Dikarya</taxon>
        <taxon>Basidiomycota</taxon>
        <taxon>Ustilaginomycotina</taxon>
        <taxon>Exobasidiomycetes</taxon>
        <taxon>Microstromatales</taxon>
        <taxon>Microstromatales incertae sedis</taxon>
        <taxon>Pseudomicrostroma</taxon>
    </lineage>
</organism>
<keyword evidence="3 7" id="KW-0479">Metal-binding</keyword>
<keyword evidence="4 7" id="KW-0862">Zinc</keyword>
<feature type="binding site" evidence="7">
    <location>
        <position position="67"/>
    </location>
    <ligand>
        <name>Zn(2+)</name>
        <dbReference type="ChEBI" id="CHEBI:29105"/>
    </ligand>
</feature>
<evidence type="ECO:0000256" key="8">
    <source>
        <dbReference type="RuleBase" id="RU003956"/>
    </source>
</evidence>
<feature type="binding site" evidence="7">
    <location>
        <position position="121"/>
    </location>
    <ligand>
        <name>Zn(2+)</name>
        <dbReference type="ChEBI" id="CHEBI:29105"/>
    </ligand>
</feature>
<evidence type="ECO:0000256" key="6">
    <source>
        <dbReference type="ARBA" id="ARBA00048348"/>
    </source>
</evidence>
<evidence type="ECO:0000313" key="9">
    <source>
        <dbReference type="EMBL" id="PWN23873.1"/>
    </source>
</evidence>
<name>A0A316UIV2_9BASI</name>
<dbReference type="GO" id="GO:0008270">
    <property type="term" value="F:zinc ion binding"/>
    <property type="evidence" value="ECO:0007669"/>
    <property type="project" value="UniProtKB-UniRule"/>
</dbReference>
<feature type="binding site" evidence="7">
    <location>
        <position position="124"/>
    </location>
    <ligand>
        <name>Zn(2+)</name>
        <dbReference type="ChEBI" id="CHEBI:29105"/>
    </ligand>
</feature>
<keyword evidence="5 8" id="KW-0456">Lyase</keyword>
<dbReference type="OrthoDB" id="10248475at2759"/>
<feature type="binding site" evidence="7">
    <location>
        <position position="65"/>
    </location>
    <ligand>
        <name>Zn(2+)</name>
        <dbReference type="ChEBI" id="CHEBI:29105"/>
    </ligand>
</feature>
<dbReference type="PANTHER" id="PTHR11002">
    <property type="entry name" value="CARBONIC ANHYDRASE"/>
    <property type="match status" value="1"/>
</dbReference>
<dbReference type="GeneID" id="37015713"/>
<dbReference type="EC" id="4.2.1.1" evidence="2 8"/>
<dbReference type="Proteomes" id="UP000245942">
    <property type="component" value="Unassembled WGS sequence"/>
</dbReference>
<protein>
    <recommendedName>
        <fullName evidence="2 8">Carbonic anhydrase</fullName>
        <ecNumber evidence="2 8">4.2.1.1</ecNumber>
    </recommendedName>
    <alternativeName>
        <fullName evidence="8">Carbonate dehydratase</fullName>
    </alternativeName>
</protein>
<sequence>MPFPTSDVNFDFSDSMGEVNPLLSDVLTSLLERNQKFATGLERDHRELLKTLSKGQKPTVCWIGCSDSRVPEGSVCQTYPGEIFTIRNVANQWNEKDDSAAAALTFAIEALGVEDVIIVGHTSCGGVSAAIAGASSGPPAETASSSLGRYLVPLTKHAYQIKQEATEELSPPAFVKKLTTENVKKQLENLKASEVIQRNWTTGESTLVPGKVCKKVRLHGWVHDISTGKLHDLNVSVAPPS</sequence>
<dbReference type="AlphaFoldDB" id="A0A316UIV2"/>
<comment type="function">
    <text evidence="8">Reversible hydration of carbon dioxide.</text>
</comment>
<dbReference type="Gene3D" id="3.40.1050.10">
    <property type="entry name" value="Carbonic anhydrase"/>
    <property type="match status" value="1"/>
</dbReference>
<accession>A0A316UIV2</accession>
<reference evidence="9 10" key="1">
    <citation type="journal article" date="2018" name="Mol. Biol. Evol.">
        <title>Broad Genomic Sampling Reveals a Smut Pathogenic Ancestry of the Fungal Clade Ustilaginomycotina.</title>
        <authorList>
            <person name="Kijpornyongpan T."/>
            <person name="Mondo S.J."/>
            <person name="Barry K."/>
            <person name="Sandor L."/>
            <person name="Lee J."/>
            <person name="Lipzen A."/>
            <person name="Pangilinan J."/>
            <person name="LaButti K."/>
            <person name="Hainaut M."/>
            <person name="Henrissat B."/>
            <person name="Grigoriev I.V."/>
            <person name="Spatafora J.W."/>
            <person name="Aime M.C."/>
        </authorList>
    </citation>
    <scope>NUCLEOTIDE SEQUENCE [LARGE SCALE GENOMIC DNA]</scope>
    <source>
        <strain evidence="9 10">MCA 4718</strain>
    </source>
</reference>
<evidence type="ECO:0000256" key="7">
    <source>
        <dbReference type="PIRSR" id="PIRSR601765-1"/>
    </source>
</evidence>
<dbReference type="GO" id="GO:0071244">
    <property type="term" value="P:cellular response to carbon dioxide"/>
    <property type="evidence" value="ECO:0007669"/>
    <property type="project" value="TreeGrafter"/>
</dbReference>
<dbReference type="STRING" id="1684307.A0A316UIV2"/>
<evidence type="ECO:0000256" key="5">
    <source>
        <dbReference type="ARBA" id="ARBA00023239"/>
    </source>
</evidence>
<dbReference type="Pfam" id="PF00484">
    <property type="entry name" value="Pro_CA"/>
    <property type="match status" value="1"/>
</dbReference>
<dbReference type="SUPFAM" id="SSF53056">
    <property type="entry name" value="beta-carbonic anhydrase, cab"/>
    <property type="match status" value="1"/>
</dbReference>
<dbReference type="GO" id="GO:0004089">
    <property type="term" value="F:carbonate dehydratase activity"/>
    <property type="evidence" value="ECO:0007669"/>
    <property type="project" value="UniProtKB-UniRule"/>
</dbReference>